<gene>
    <name evidence="1" type="ORF">Ddye_015271</name>
</gene>
<accession>A0AAD9U4K4</accession>
<dbReference type="Proteomes" id="UP001280121">
    <property type="component" value="Unassembled WGS sequence"/>
</dbReference>
<keyword evidence="2" id="KW-1185">Reference proteome</keyword>
<sequence>METRVYSTIELSYNNLGHEEQSLFLLCGLDNADGKANNFVKVHDIIYVVAILIALAKDKLMFNIQNATRMKEMLEEKLHKDSIGISIPLLEIDELPERIAENSSVQDLNQERFRGNFFETRGRRFRRKKKVTVVSCPYHHKPPRRQSSGEWAVTTLAEISRRCRRTNPRCPEFKSDTIEGETKEFQFHGVSFFIDVLDELSAVDQQKLLVVLASARLNQHLIGKVTGDKRNIAD</sequence>
<evidence type="ECO:0000313" key="2">
    <source>
        <dbReference type="Proteomes" id="UP001280121"/>
    </source>
</evidence>
<organism evidence="1 2">
    <name type="scientific">Dipteronia dyeriana</name>
    <dbReference type="NCBI Taxonomy" id="168575"/>
    <lineage>
        <taxon>Eukaryota</taxon>
        <taxon>Viridiplantae</taxon>
        <taxon>Streptophyta</taxon>
        <taxon>Embryophyta</taxon>
        <taxon>Tracheophyta</taxon>
        <taxon>Spermatophyta</taxon>
        <taxon>Magnoliopsida</taxon>
        <taxon>eudicotyledons</taxon>
        <taxon>Gunneridae</taxon>
        <taxon>Pentapetalae</taxon>
        <taxon>rosids</taxon>
        <taxon>malvids</taxon>
        <taxon>Sapindales</taxon>
        <taxon>Sapindaceae</taxon>
        <taxon>Hippocastanoideae</taxon>
        <taxon>Acereae</taxon>
        <taxon>Dipteronia</taxon>
    </lineage>
</organism>
<proteinExistence type="predicted"/>
<reference evidence="1" key="1">
    <citation type="journal article" date="2023" name="Plant J.">
        <title>Genome sequences and population genomics provide insights into the demographic history, inbreeding, and mutation load of two 'living fossil' tree species of Dipteronia.</title>
        <authorList>
            <person name="Feng Y."/>
            <person name="Comes H.P."/>
            <person name="Chen J."/>
            <person name="Zhu S."/>
            <person name="Lu R."/>
            <person name="Zhang X."/>
            <person name="Li P."/>
            <person name="Qiu J."/>
            <person name="Olsen K.M."/>
            <person name="Qiu Y."/>
        </authorList>
    </citation>
    <scope>NUCLEOTIDE SEQUENCE</scope>
    <source>
        <strain evidence="1">KIB01</strain>
    </source>
</reference>
<dbReference type="EMBL" id="JANJYI010000005">
    <property type="protein sequence ID" value="KAK2647782.1"/>
    <property type="molecule type" value="Genomic_DNA"/>
</dbReference>
<protein>
    <submittedName>
        <fullName evidence="1">Uncharacterized protein</fullName>
    </submittedName>
</protein>
<dbReference type="AlphaFoldDB" id="A0AAD9U4K4"/>
<evidence type="ECO:0000313" key="1">
    <source>
        <dbReference type="EMBL" id="KAK2647782.1"/>
    </source>
</evidence>
<name>A0AAD9U4K4_9ROSI</name>
<comment type="caution">
    <text evidence="1">The sequence shown here is derived from an EMBL/GenBank/DDBJ whole genome shotgun (WGS) entry which is preliminary data.</text>
</comment>